<keyword evidence="1" id="KW-0812">Transmembrane</keyword>
<organism evidence="2 3">
    <name type="scientific">Nepenthes gracilis</name>
    <name type="common">Slender pitcher plant</name>
    <dbReference type="NCBI Taxonomy" id="150966"/>
    <lineage>
        <taxon>Eukaryota</taxon>
        <taxon>Viridiplantae</taxon>
        <taxon>Streptophyta</taxon>
        <taxon>Embryophyta</taxon>
        <taxon>Tracheophyta</taxon>
        <taxon>Spermatophyta</taxon>
        <taxon>Magnoliopsida</taxon>
        <taxon>eudicotyledons</taxon>
        <taxon>Gunneridae</taxon>
        <taxon>Pentapetalae</taxon>
        <taxon>Caryophyllales</taxon>
        <taxon>Nepenthaceae</taxon>
        <taxon>Nepenthes</taxon>
    </lineage>
</organism>
<keyword evidence="1" id="KW-1133">Transmembrane helix</keyword>
<proteinExistence type="predicted"/>
<reference evidence="2" key="1">
    <citation type="submission" date="2023-05" db="EMBL/GenBank/DDBJ databases">
        <title>Nepenthes gracilis genome sequencing.</title>
        <authorList>
            <person name="Fukushima K."/>
        </authorList>
    </citation>
    <scope>NUCLEOTIDE SEQUENCE</scope>
    <source>
        <strain evidence="2">SING2019-196</strain>
    </source>
</reference>
<dbReference type="AlphaFoldDB" id="A0AAD3TJ08"/>
<gene>
    <name evidence="2" type="ORF">Nepgr_032641</name>
</gene>
<accession>A0AAD3TJ08</accession>
<dbReference type="EMBL" id="BSYO01000039">
    <property type="protein sequence ID" value="GMH30798.1"/>
    <property type="molecule type" value="Genomic_DNA"/>
</dbReference>
<keyword evidence="3" id="KW-1185">Reference proteome</keyword>
<evidence type="ECO:0000256" key="1">
    <source>
        <dbReference type="SAM" id="Phobius"/>
    </source>
</evidence>
<dbReference type="Proteomes" id="UP001279734">
    <property type="component" value="Unassembled WGS sequence"/>
</dbReference>
<feature type="transmembrane region" description="Helical" evidence="1">
    <location>
        <begin position="15"/>
        <end position="32"/>
    </location>
</feature>
<keyword evidence="1" id="KW-0472">Membrane</keyword>
<protein>
    <submittedName>
        <fullName evidence="2">Uncharacterized protein</fullName>
    </submittedName>
</protein>
<evidence type="ECO:0000313" key="2">
    <source>
        <dbReference type="EMBL" id="GMH30798.1"/>
    </source>
</evidence>
<name>A0AAD3TJ08_NEPGR</name>
<sequence>MGESLTKVTLVKADWYIVLGISSLANLPSSFLKRKRHICIPFGIKIIEENITESIPVTSAMGGTDSLEEETEAGTS</sequence>
<comment type="caution">
    <text evidence="2">The sequence shown here is derived from an EMBL/GenBank/DDBJ whole genome shotgun (WGS) entry which is preliminary data.</text>
</comment>
<evidence type="ECO:0000313" key="3">
    <source>
        <dbReference type="Proteomes" id="UP001279734"/>
    </source>
</evidence>